<accession>A0A3B0YSI9</accession>
<dbReference type="EMBL" id="UOFM01000263">
    <property type="protein sequence ID" value="VAW78437.1"/>
    <property type="molecule type" value="Genomic_DNA"/>
</dbReference>
<proteinExistence type="predicted"/>
<protein>
    <recommendedName>
        <fullName evidence="2">Methyl-accepting chemotaxis protein</fullName>
    </recommendedName>
</protein>
<reference evidence="1" key="1">
    <citation type="submission" date="2018-06" db="EMBL/GenBank/DDBJ databases">
        <authorList>
            <person name="Zhirakovskaya E."/>
        </authorList>
    </citation>
    <scope>NUCLEOTIDE SEQUENCE</scope>
</reference>
<gene>
    <name evidence="1" type="ORF">MNBD_GAMMA14-184</name>
</gene>
<evidence type="ECO:0000313" key="1">
    <source>
        <dbReference type="EMBL" id="VAW78437.1"/>
    </source>
</evidence>
<sequence length="209" mass="22831">MQDATVSPIPRFVTAARLAGRLYGVLLTAKEISLSASNAKGIASRGGEKTAGFRPITDFITEMANDTISLVSRINQVALQISITSVSENRAVNACERFSKARDFLSDHGAQQSLSPVIQGLNNQIAEYQQQERTAIDSLGELFDDIEQRTRAAKIVVTNSRTEASRAAEFQPYLESIANSVENAAENIHTEIKVCRRYLSDLKEAIATP</sequence>
<organism evidence="1">
    <name type="scientific">hydrothermal vent metagenome</name>
    <dbReference type="NCBI Taxonomy" id="652676"/>
    <lineage>
        <taxon>unclassified sequences</taxon>
        <taxon>metagenomes</taxon>
        <taxon>ecological metagenomes</taxon>
    </lineage>
</organism>
<name>A0A3B0YSI9_9ZZZZ</name>
<evidence type="ECO:0008006" key="2">
    <source>
        <dbReference type="Google" id="ProtNLM"/>
    </source>
</evidence>
<dbReference type="AlphaFoldDB" id="A0A3B0YSI9"/>